<protein>
    <submittedName>
        <fullName evidence="5">AraC-like DNA-binding protein</fullName>
    </submittedName>
</protein>
<dbReference type="PANTHER" id="PTHR43280">
    <property type="entry name" value="ARAC-FAMILY TRANSCRIPTIONAL REGULATOR"/>
    <property type="match status" value="1"/>
</dbReference>
<dbReference type="InterPro" id="IPR018060">
    <property type="entry name" value="HTH_AraC"/>
</dbReference>
<evidence type="ECO:0000313" key="6">
    <source>
        <dbReference type="Proteomes" id="UP000560658"/>
    </source>
</evidence>
<proteinExistence type="predicted"/>
<organism evidence="5 6">
    <name type="scientific">Bacteroides reticulotermitis</name>
    <dbReference type="NCBI Taxonomy" id="1133319"/>
    <lineage>
        <taxon>Bacteria</taxon>
        <taxon>Pseudomonadati</taxon>
        <taxon>Bacteroidota</taxon>
        <taxon>Bacteroidia</taxon>
        <taxon>Bacteroidales</taxon>
        <taxon>Bacteroidaceae</taxon>
        <taxon>Bacteroides</taxon>
    </lineage>
</organism>
<dbReference type="GO" id="GO:0043565">
    <property type="term" value="F:sequence-specific DNA binding"/>
    <property type="evidence" value="ECO:0007669"/>
    <property type="project" value="InterPro"/>
</dbReference>
<feature type="domain" description="HTH araC/xylS-type" evidence="4">
    <location>
        <begin position="201"/>
        <end position="299"/>
    </location>
</feature>
<keyword evidence="3" id="KW-0804">Transcription</keyword>
<evidence type="ECO:0000256" key="2">
    <source>
        <dbReference type="ARBA" id="ARBA00023125"/>
    </source>
</evidence>
<dbReference type="AlphaFoldDB" id="A0A840D0D0"/>
<dbReference type="GO" id="GO:0003700">
    <property type="term" value="F:DNA-binding transcription factor activity"/>
    <property type="evidence" value="ECO:0007669"/>
    <property type="project" value="InterPro"/>
</dbReference>
<dbReference type="Gene3D" id="1.10.10.60">
    <property type="entry name" value="Homeodomain-like"/>
    <property type="match status" value="1"/>
</dbReference>
<dbReference type="PROSITE" id="PS01124">
    <property type="entry name" value="HTH_ARAC_FAMILY_2"/>
    <property type="match status" value="1"/>
</dbReference>
<dbReference type="Pfam" id="PF12833">
    <property type="entry name" value="HTH_18"/>
    <property type="match status" value="1"/>
</dbReference>
<dbReference type="RefSeq" id="WP_044163118.1">
    <property type="nucleotide sequence ID" value="NZ_JACIER010000016.1"/>
</dbReference>
<reference evidence="5" key="1">
    <citation type="submission" date="2020-08" db="EMBL/GenBank/DDBJ databases">
        <title>Genomic Encyclopedia of Type Strains, Phase IV (KMG-IV): sequencing the most valuable type-strain genomes for metagenomic binning, comparative biology and taxonomic classification.</title>
        <authorList>
            <person name="Goeker M."/>
        </authorList>
    </citation>
    <scope>NUCLEOTIDE SEQUENCE [LARGE SCALE GENOMIC DNA]</scope>
    <source>
        <strain evidence="5">DSM 105720</strain>
    </source>
</reference>
<evidence type="ECO:0000313" key="5">
    <source>
        <dbReference type="EMBL" id="MBB4045550.1"/>
    </source>
</evidence>
<dbReference type="InterPro" id="IPR009057">
    <property type="entry name" value="Homeodomain-like_sf"/>
</dbReference>
<dbReference type="EMBL" id="JACIER010000016">
    <property type="protein sequence ID" value="MBB4045550.1"/>
    <property type="molecule type" value="Genomic_DNA"/>
</dbReference>
<evidence type="ECO:0000256" key="1">
    <source>
        <dbReference type="ARBA" id="ARBA00023015"/>
    </source>
</evidence>
<evidence type="ECO:0000259" key="4">
    <source>
        <dbReference type="PROSITE" id="PS01124"/>
    </source>
</evidence>
<sequence>MEVQSVPKIGISTFLHSNQLAKAGVRVIGDDIVMLDTLDAVQALCSPNRLDVAGIGLCLTGHSQINVNLREYEFRSGKVLVVLPNQIIENREVSEDFHAVFLAVSKKVMESLPKMADILSLFFVMKDTPCVAITTEEQQMFLEYYSLIWKKMKDNANSYQRETVLGILQACFYELCNIFRRHIPATAAQLGLKSRKEYLFERFYEELTQAYQSERSVKYYADQLCLTPKHLSGVIKEVSGKTAGDWIDEFVVQEAKALLNSSSMNIQEIANCLNFANQSFFGKYFKHNTGMSPKEYRKARL</sequence>
<dbReference type="Proteomes" id="UP000560658">
    <property type="component" value="Unassembled WGS sequence"/>
</dbReference>
<dbReference type="SUPFAM" id="SSF46689">
    <property type="entry name" value="Homeodomain-like"/>
    <property type="match status" value="1"/>
</dbReference>
<gene>
    <name evidence="5" type="ORF">GGR06_003365</name>
</gene>
<name>A0A840D0D0_9BACE</name>
<comment type="caution">
    <text evidence="5">The sequence shown here is derived from an EMBL/GenBank/DDBJ whole genome shotgun (WGS) entry which is preliminary data.</text>
</comment>
<keyword evidence="1" id="KW-0805">Transcription regulation</keyword>
<keyword evidence="2" id="KW-0238">DNA-binding</keyword>
<evidence type="ECO:0000256" key="3">
    <source>
        <dbReference type="ARBA" id="ARBA00023163"/>
    </source>
</evidence>
<dbReference type="PANTHER" id="PTHR43280:SF32">
    <property type="entry name" value="TRANSCRIPTIONAL REGULATORY PROTEIN"/>
    <property type="match status" value="1"/>
</dbReference>
<keyword evidence="6" id="KW-1185">Reference proteome</keyword>
<dbReference type="SMART" id="SM00342">
    <property type="entry name" value="HTH_ARAC"/>
    <property type="match status" value="1"/>
</dbReference>
<accession>A0A840D0D0</accession>